<feature type="transmembrane region" description="Helical" evidence="7">
    <location>
        <begin position="46"/>
        <end position="66"/>
    </location>
</feature>
<dbReference type="InterPro" id="IPR039309">
    <property type="entry name" value="BT1"/>
</dbReference>
<dbReference type="GO" id="GO:0016020">
    <property type="term" value="C:membrane"/>
    <property type="evidence" value="ECO:0007669"/>
    <property type="project" value="UniProtKB-SubCell"/>
</dbReference>
<dbReference type="OMA" id="GIDDHWF"/>
<dbReference type="PANTHER" id="PTHR31585">
    <property type="entry name" value="FOLATE-BIOPTERIN TRANSPORTER 1, CHLOROPLASTIC"/>
    <property type="match status" value="1"/>
</dbReference>
<dbReference type="Proteomes" id="UP000002630">
    <property type="component" value="Linkage Group LG15"/>
</dbReference>
<evidence type="ECO:0008006" key="10">
    <source>
        <dbReference type="Google" id="ProtNLM"/>
    </source>
</evidence>
<evidence type="ECO:0000256" key="1">
    <source>
        <dbReference type="ARBA" id="ARBA00004141"/>
    </source>
</evidence>
<dbReference type="STRING" id="2880.D8LTJ0"/>
<proteinExistence type="inferred from homology"/>
<dbReference type="InParanoid" id="D8LTJ0"/>
<gene>
    <name evidence="8" type="ORF">Esi_0082_0052</name>
</gene>
<evidence type="ECO:0000256" key="6">
    <source>
        <dbReference type="ARBA" id="ARBA00023136"/>
    </source>
</evidence>
<evidence type="ECO:0000256" key="5">
    <source>
        <dbReference type="ARBA" id="ARBA00022989"/>
    </source>
</evidence>
<name>D8LTJ0_ECTSI</name>
<feature type="transmembrane region" description="Helical" evidence="7">
    <location>
        <begin position="399"/>
        <end position="418"/>
    </location>
</feature>
<dbReference type="NCBIfam" id="TIGR00788">
    <property type="entry name" value="fbt"/>
    <property type="match status" value="1"/>
</dbReference>
<feature type="transmembrane region" description="Helical" evidence="7">
    <location>
        <begin position="87"/>
        <end position="106"/>
    </location>
</feature>
<sequence length="440" mass="47644">MPFSRPITLQGIELTWDVVAILVVYFVQGALGLARLATTFFFKDELHLAPAEVAALSGLFTLPWVFKPLYGFLSDGLPVFGYRRRSYMVLAGLLGASGWFCLANFAETPFQATAASIVASLGVAVSDVVADSIVVEKARDSDSQAVAGGLQSLCWGSAAVGGITSAYFSGSLLETMTTREVFSLTTYLPLLITVCAIFIDEKRLTENMSSPKQIVSEQASALWSAIKNKSVWLPALFIFLWRATPSSDSAYFFFLTNDIGVGPEFLGRVRLGSSIASLVGVWIFQSFLKETKISKVLFWTAVAAVPLGFTQLLLVYHINRDLGIPDELFTFGDDVVLTVLGQIAFMPTLVLSARLCPPGVEGTLFALLMSIFNGGAIVGSELGAYLTRVMGVTEADFRNLGMLIAICNVSSLLPLPFLKWIDSVEDDEKDTDANTPGKRK</sequence>
<evidence type="ECO:0000256" key="3">
    <source>
        <dbReference type="ARBA" id="ARBA00022448"/>
    </source>
</evidence>
<evidence type="ECO:0000256" key="4">
    <source>
        <dbReference type="ARBA" id="ARBA00022692"/>
    </source>
</evidence>
<accession>D8LTJ0</accession>
<dbReference type="PANTHER" id="PTHR31585:SF0">
    <property type="entry name" value="FOLATE-BIOPTERIN TRANSPORTER 1, CHLOROPLASTIC"/>
    <property type="match status" value="1"/>
</dbReference>
<dbReference type="Pfam" id="PF03092">
    <property type="entry name" value="BT1"/>
    <property type="match status" value="1"/>
</dbReference>
<protein>
    <recommendedName>
        <fullName evidence="10">Folate/biopterin transporter</fullName>
    </recommendedName>
</protein>
<dbReference type="OrthoDB" id="754047at2759"/>
<dbReference type="InterPro" id="IPR036259">
    <property type="entry name" value="MFS_trans_sf"/>
</dbReference>
<dbReference type="SUPFAM" id="SSF103473">
    <property type="entry name" value="MFS general substrate transporter"/>
    <property type="match status" value="1"/>
</dbReference>
<keyword evidence="9" id="KW-1185">Reference proteome</keyword>
<feature type="transmembrane region" description="Helical" evidence="7">
    <location>
        <begin position="296"/>
        <end position="315"/>
    </location>
</feature>
<feature type="transmembrane region" description="Helical" evidence="7">
    <location>
        <begin position="146"/>
        <end position="169"/>
    </location>
</feature>
<comment type="subcellular location">
    <subcellularLocation>
        <location evidence="1">Membrane</location>
        <topology evidence="1">Multi-pass membrane protein</topology>
    </subcellularLocation>
</comment>
<evidence type="ECO:0000313" key="9">
    <source>
        <dbReference type="Proteomes" id="UP000002630"/>
    </source>
</evidence>
<dbReference type="EMBL" id="FN649740">
    <property type="protein sequence ID" value="CBN78031.1"/>
    <property type="molecule type" value="Genomic_DNA"/>
</dbReference>
<keyword evidence="4 7" id="KW-0812">Transmembrane</keyword>
<evidence type="ECO:0000313" key="8">
    <source>
        <dbReference type="EMBL" id="CBN78031.1"/>
    </source>
</evidence>
<comment type="similarity">
    <text evidence="2">Belongs to the major facilitator superfamily. Folate-biopterin transporter (TC 2.A.71) family.</text>
</comment>
<dbReference type="CDD" id="cd17484">
    <property type="entry name" value="MFS_FBT"/>
    <property type="match status" value="1"/>
</dbReference>
<feature type="transmembrane region" description="Helical" evidence="7">
    <location>
        <begin position="12"/>
        <end position="34"/>
    </location>
</feature>
<keyword evidence="3" id="KW-0813">Transport</keyword>
<feature type="transmembrane region" description="Helical" evidence="7">
    <location>
        <begin position="365"/>
        <end position="387"/>
    </location>
</feature>
<dbReference type="InterPro" id="IPR004324">
    <property type="entry name" value="FBT"/>
</dbReference>
<dbReference type="eggNOG" id="ENOG502QPYM">
    <property type="taxonomic scope" value="Eukaryota"/>
</dbReference>
<keyword evidence="5 7" id="KW-1133">Transmembrane helix</keyword>
<organism evidence="8 9">
    <name type="scientific">Ectocarpus siliculosus</name>
    <name type="common">Brown alga</name>
    <name type="synonym">Conferva siliculosa</name>
    <dbReference type="NCBI Taxonomy" id="2880"/>
    <lineage>
        <taxon>Eukaryota</taxon>
        <taxon>Sar</taxon>
        <taxon>Stramenopiles</taxon>
        <taxon>Ochrophyta</taxon>
        <taxon>PX clade</taxon>
        <taxon>Phaeophyceae</taxon>
        <taxon>Ectocarpales</taxon>
        <taxon>Ectocarpaceae</taxon>
        <taxon>Ectocarpus</taxon>
    </lineage>
</organism>
<dbReference type="FunCoup" id="D8LTJ0">
    <property type="interactions" value="1"/>
</dbReference>
<dbReference type="AlphaFoldDB" id="D8LTJ0"/>
<evidence type="ECO:0000256" key="7">
    <source>
        <dbReference type="SAM" id="Phobius"/>
    </source>
</evidence>
<dbReference type="Gene3D" id="1.20.1250.20">
    <property type="entry name" value="MFS general substrate transporter like domains"/>
    <property type="match status" value="1"/>
</dbReference>
<evidence type="ECO:0000256" key="2">
    <source>
        <dbReference type="ARBA" id="ARBA00007015"/>
    </source>
</evidence>
<feature type="transmembrane region" description="Helical" evidence="7">
    <location>
        <begin position="181"/>
        <end position="199"/>
    </location>
</feature>
<reference evidence="8 9" key="1">
    <citation type="journal article" date="2010" name="Nature">
        <title>The Ectocarpus genome and the independent evolution of multicellularity in brown algae.</title>
        <authorList>
            <person name="Cock J.M."/>
            <person name="Sterck L."/>
            <person name="Rouze P."/>
            <person name="Scornet D."/>
            <person name="Allen A.E."/>
            <person name="Amoutzias G."/>
            <person name="Anthouard V."/>
            <person name="Artiguenave F."/>
            <person name="Aury J.M."/>
            <person name="Badger J.H."/>
            <person name="Beszteri B."/>
            <person name="Billiau K."/>
            <person name="Bonnet E."/>
            <person name="Bothwell J.H."/>
            <person name="Bowler C."/>
            <person name="Boyen C."/>
            <person name="Brownlee C."/>
            <person name="Carrano C.J."/>
            <person name="Charrier B."/>
            <person name="Cho G.Y."/>
            <person name="Coelho S.M."/>
            <person name="Collen J."/>
            <person name="Corre E."/>
            <person name="Da Silva C."/>
            <person name="Delage L."/>
            <person name="Delaroque N."/>
            <person name="Dittami S.M."/>
            <person name="Doulbeau S."/>
            <person name="Elias M."/>
            <person name="Farnham G."/>
            <person name="Gachon C.M."/>
            <person name="Gschloessl B."/>
            <person name="Heesch S."/>
            <person name="Jabbari K."/>
            <person name="Jubin C."/>
            <person name="Kawai H."/>
            <person name="Kimura K."/>
            <person name="Kloareg B."/>
            <person name="Kupper F.C."/>
            <person name="Lang D."/>
            <person name="Le Bail A."/>
            <person name="Leblanc C."/>
            <person name="Lerouge P."/>
            <person name="Lohr M."/>
            <person name="Lopez P.J."/>
            <person name="Martens C."/>
            <person name="Maumus F."/>
            <person name="Michel G."/>
            <person name="Miranda-Saavedra D."/>
            <person name="Morales J."/>
            <person name="Moreau H."/>
            <person name="Motomura T."/>
            <person name="Nagasato C."/>
            <person name="Napoli C.A."/>
            <person name="Nelson D.R."/>
            <person name="Nyvall-Collen P."/>
            <person name="Peters A.F."/>
            <person name="Pommier C."/>
            <person name="Potin P."/>
            <person name="Poulain J."/>
            <person name="Quesneville H."/>
            <person name="Read B."/>
            <person name="Rensing S.A."/>
            <person name="Ritter A."/>
            <person name="Rousvoal S."/>
            <person name="Samanta M."/>
            <person name="Samson G."/>
            <person name="Schroeder D.C."/>
            <person name="Segurens B."/>
            <person name="Strittmatter M."/>
            <person name="Tonon T."/>
            <person name="Tregear J.W."/>
            <person name="Valentin K."/>
            <person name="von Dassow P."/>
            <person name="Yamagishi T."/>
            <person name="Van de Peer Y."/>
            <person name="Wincker P."/>
        </authorList>
    </citation>
    <scope>NUCLEOTIDE SEQUENCE [LARGE SCALE GENOMIC DNA]</scope>
    <source>
        <strain evidence="9">Ec32 / CCAP1310/4</strain>
    </source>
</reference>
<dbReference type="EMBL" id="FN649056">
    <property type="protein sequence ID" value="CBN78031.1"/>
    <property type="molecule type" value="Genomic_DNA"/>
</dbReference>
<keyword evidence="6 7" id="KW-0472">Membrane</keyword>